<dbReference type="PANTHER" id="PTHR30620">
    <property type="entry name" value="PERIPLASMIC BETA-GLUCOSIDASE-RELATED"/>
    <property type="match status" value="1"/>
</dbReference>
<dbReference type="Pfam" id="PF14310">
    <property type="entry name" value="Fn3-like"/>
    <property type="match status" value="1"/>
</dbReference>
<dbReference type="InterPro" id="IPR013783">
    <property type="entry name" value="Ig-like_fold"/>
</dbReference>
<dbReference type="AlphaFoldDB" id="A0A1W0WCC6"/>
<dbReference type="Pfam" id="PF00933">
    <property type="entry name" value="Glyco_hydro_3"/>
    <property type="match status" value="1"/>
</dbReference>
<sequence length="756" mass="82237">MLDARELQKDAAEREPKSPGEGFMTPADSSGAKDADLEDRIRNLLDRMSLQEKLGQLQMAPGSFTSGDHNPAMLDLARRGLIGSVLNVRGARNTNELISASLESRLKIPILLGFDVIHGYRTLFPIPLACAATWDLTAVERSTAIAAAEARSAGVQWTFAPMVDLARDPRWGRVQEGAGEDTFLGGEMAKAQVRGFQGTDYSRNDKIMACAKHFAAYGAAEAGLDYNAVDMSERRLREIYLPPFKAAADAGAGSFMTAYMDLNGVPATANSWLLQTVLREEWQFDGMVVSDFLSVSDLITHGLAANLSEAGRYALNAGVDVEMASTSYGQFGAALLAAGQVSIETINERVSNVLRAKFRLGLFNRPFPFADEQWENQTLLKAEFRQAAREMAAQSFVLLKNDRRTLPINLAKIRALTLIGSLADDTMPDLWKGDSKAEDTVTILQGIRDKLSAVRSPSAPLVFRYEKGCEPGCPSDRDFPAALDAARTADFVILVVGELANASGEAASLTDLNLSGRQLDLVKAVADLGVPYAVVLRNGRPLTIEWLAENASAILVTWHPGTMGGAAVADVLFGDVNPSGKLPITFPRNVGQIPLYYAHKNPPKPAPPFTSHYLDSVKTPLYPFGFGLSYTTFSIEELRLSASRIRVGESVTVSVEVRNIGQREGQEVVQLYIHDLVARITQPIRQLKAFQKISLTAGEVRRIEFVLGSEELAYLDPEFRMTVEPGAFDVYVGNSSDATLTVRLFVHPPASSHSHG</sequence>
<evidence type="ECO:0000256" key="4">
    <source>
        <dbReference type="ARBA" id="ARBA00022729"/>
    </source>
</evidence>
<dbReference type="SUPFAM" id="SSF52279">
    <property type="entry name" value="Beta-D-glucan exohydrolase, C-terminal domain"/>
    <property type="match status" value="1"/>
</dbReference>
<keyword evidence="4" id="KW-0732">Signal</keyword>
<dbReference type="PROSITE" id="PS00775">
    <property type="entry name" value="GLYCOSYL_HYDROL_F3"/>
    <property type="match status" value="1"/>
</dbReference>
<evidence type="ECO:0000313" key="11">
    <source>
        <dbReference type="Proteomes" id="UP000192578"/>
    </source>
</evidence>
<dbReference type="SMR" id="A0A1W0WCC6"/>
<dbReference type="Gene3D" id="2.60.40.10">
    <property type="entry name" value="Immunoglobulins"/>
    <property type="match status" value="1"/>
</dbReference>
<reference evidence="11" key="1">
    <citation type="submission" date="2017-01" db="EMBL/GenBank/DDBJ databases">
        <title>Comparative genomics of anhydrobiosis in the tardigrade Hypsibius dujardini.</title>
        <authorList>
            <person name="Yoshida Y."/>
            <person name="Koutsovoulos G."/>
            <person name="Laetsch D."/>
            <person name="Stevens L."/>
            <person name="Kumar S."/>
            <person name="Horikawa D."/>
            <person name="Ishino K."/>
            <person name="Komine S."/>
            <person name="Tomita M."/>
            <person name="Blaxter M."/>
            <person name="Arakawa K."/>
        </authorList>
    </citation>
    <scope>NUCLEOTIDE SEQUENCE [LARGE SCALE GENOMIC DNA]</scope>
    <source>
        <strain evidence="11">Z151</strain>
    </source>
</reference>
<dbReference type="InterPro" id="IPR001764">
    <property type="entry name" value="Glyco_hydro_3_N"/>
</dbReference>
<evidence type="ECO:0000313" key="10">
    <source>
        <dbReference type="EMBL" id="OQV12861.1"/>
    </source>
</evidence>
<comment type="similarity">
    <text evidence="2 7">Belongs to the glycosyl hydrolase 3 family.</text>
</comment>
<protein>
    <recommendedName>
        <fullName evidence="3">beta-glucosidase</fullName>
        <ecNumber evidence="3">3.2.1.21</ecNumber>
    </recommendedName>
</protein>
<dbReference type="InterPro" id="IPR051915">
    <property type="entry name" value="Cellulose_Degrad_GH3"/>
</dbReference>
<comment type="caution">
    <text evidence="10">The sequence shown here is derived from an EMBL/GenBank/DDBJ whole genome shotgun (WGS) entry which is preliminary data.</text>
</comment>
<dbReference type="InterPro" id="IPR017853">
    <property type="entry name" value="GH"/>
</dbReference>
<dbReference type="Proteomes" id="UP000192578">
    <property type="component" value="Unassembled WGS sequence"/>
</dbReference>
<evidence type="ECO:0000256" key="5">
    <source>
        <dbReference type="ARBA" id="ARBA00022801"/>
    </source>
</evidence>
<dbReference type="PANTHER" id="PTHR30620:SF16">
    <property type="entry name" value="LYSOSOMAL BETA GLUCOSIDASE"/>
    <property type="match status" value="1"/>
</dbReference>
<evidence type="ECO:0000256" key="7">
    <source>
        <dbReference type="RuleBase" id="RU361161"/>
    </source>
</evidence>
<proteinExistence type="inferred from homology"/>
<dbReference type="GO" id="GO:0008422">
    <property type="term" value="F:beta-glucosidase activity"/>
    <property type="evidence" value="ECO:0007669"/>
    <property type="project" value="UniProtKB-EC"/>
</dbReference>
<name>A0A1W0WCC6_HYPEX</name>
<gene>
    <name evidence="10" type="ORF">BV898_12881</name>
</gene>
<keyword evidence="5 7" id="KW-0378">Hydrolase</keyword>
<dbReference type="SMART" id="SM01217">
    <property type="entry name" value="Fn3_like"/>
    <property type="match status" value="1"/>
</dbReference>
<evidence type="ECO:0000259" key="9">
    <source>
        <dbReference type="SMART" id="SM01217"/>
    </source>
</evidence>
<feature type="domain" description="Fibronectin type III-like" evidence="9">
    <location>
        <begin position="667"/>
        <end position="736"/>
    </location>
</feature>
<evidence type="ECO:0000256" key="6">
    <source>
        <dbReference type="ARBA" id="ARBA00023295"/>
    </source>
</evidence>
<evidence type="ECO:0000256" key="8">
    <source>
        <dbReference type="SAM" id="MobiDB-lite"/>
    </source>
</evidence>
<dbReference type="InterPro" id="IPR002772">
    <property type="entry name" value="Glyco_hydro_3_C"/>
</dbReference>
<feature type="region of interest" description="Disordered" evidence="8">
    <location>
        <begin position="1"/>
        <end position="35"/>
    </location>
</feature>
<accession>A0A1W0WCC6</accession>
<dbReference type="Pfam" id="PF01915">
    <property type="entry name" value="Glyco_hydro_3_C"/>
    <property type="match status" value="1"/>
</dbReference>
<dbReference type="InterPro" id="IPR036962">
    <property type="entry name" value="Glyco_hydro_3_N_sf"/>
</dbReference>
<dbReference type="Gene3D" id="3.40.50.1700">
    <property type="entry name" value="Glycoside hydrolase family 3 C-terminal domain"/>
    <property type="match status" value="1"/>
</dbReference>
<dbReference type="InterPro" id="IPR036881">
    <property type="entry name" value="Glyco_hydro_3_C_sf"/>
</dbReference>
<organism evidence="10 11">
    <name type="scientific">Hypsibius exemplaris</name>
    <name type="common">Freshwater tardigrade</name>
    <dbReference type="NCBI Taxonomy" id="2072580"/>
    <lineage>
        <taxon>Eukaryota</taxon>
        <taxon>Metazoa</taxon>
        <taxon>Ecdysozoa</taxon>
        <taxon>Tardigrada</taxon>
        <taxon>Eutardigrada</taxon>
        <taxon>Parachela</taxon>
        <taxon>Hypsibioidea</taxon>
        <taxon>Hypsibiidae</taxon>
        <taxon>Hypsibius</taxon>
    </lineage>
</organism>
<dbReference type="EMBL" id="MTYJ01000135">
    <property type="protein sequence ID" value="OQV12861.1"/>
    <property type="molecule type" value="Genomic_DNA"/>
</dbReference>
<evidence type="ECO:0000256" key="2">
    <source>
        <dbReference type="ARBA" id="ARBA00005336"/>
    </source>
</evidence>
<comment type="catalytic activity">
    <reaction evidence="1">
        <text>Hydrolysis of terminal, non-reducing beta-D-glucosyl residues with release of beta-D-glucose.</text>
        <dbReference type="EC" id="3.2.1.21"/>
    </reaction>
</comment>
<dbReference type="GO" id="GO:0009251">
    <property type="term" value="P:glucan catabolic process"/>
    <property type="evidence" value="ECO:0007669"/>
    <property type="project" value="TreeGrafter"/>
</dbReference>
<dbReference type="OrthoDB" id="47059at2759"/>
<keyword evidence="6 7" id="KW-0326">Glycosidase</keyword>
<dbReference type="NCBIfam" id="NF011678">
    <property type="entry name" value="PRK15098.1"/>
    <property type="match status" value="1"/>
</dbReference>
<dbReference type="SUPFAM" id="SSF51445">
    <property type="entry name" value="(Trans)glycosidases"/>
    <property type="match status" value="1"/>
</dbReference>
<dbReference type="PRINTS" id="PR00133">
    <property type="entry name" value="GLHYDRLASE3"/>
</dbReference>
<evidence type="ECO:0000256" key="3">
    <source>
        <dbReference type="ARBA" id="ARBA00012744"/>
    </source>
</evidence>
<dbReference type="InterPro" id="IPR019800">
    <property type="entry name" value="Glyco_hydro_3_AS"/>
</dbReference>
<keyword evidence="11" id="KW-1185">Reference proteome</keyword>
<feature type="compositionally biased region" description="Basic and acidic residues" evidence="8">
    <location>
        <begin position="1"/>
        <end position="18"/>
    </location>
</feature>
<dbReference type="FunFam" id="3.20.20.300:FF:000005">
    <property type="entry name" value="Periplasmic beta-glucosidase"/>
    <property type="match status" value="1"/>
</dbReference>
<dbReference type="FunFam" id="2.60.40.10:FF:000495">
    <property type="entry name" value="Periplasmic beta-glucosidase"/>
    <property type="match status" value="1"/>
</dbReference>
<dbReference type="InterPro" id="IPR026891">
    <property type="entry name" value="Fn3-like"/>
</dbReference>
<dbReference type="EC" id="3.2.1.21" evidence="3"/>
<dbReference type="Gene3D" id="3.20.20.300">
    <property type="entry name" value="Glycoside hydrolase, family 3, N-terminal domain"/>
    <property type="match status" value="1"/>
</dbReference>
<evidence type="ECO:0000256" key="1">
    <source>
        <dbReference type="ARBA" id="ARBA00000448"/>
    </source>
</evidence>